<dbReference type="InterPro" id="IPR020508">
    <property type="entry name" value="SecM_small"/>
</dbReference>
<gene>
    <name evidence="1" type="ORF">SAMEA1410922_01690</name>
</gene>
<keyword evidence="2" id="KW-1185">Reference proteome</keyword>
<name>A0ABY6TM89_9PAST</name>
<dbReference type="Pfam" id="PF10818">
    <property type="entry name" value="SecM_small"/>
    <property type="match status" value="1"/>
</dbReference>
<evidence type="ECO:0000313" key="2">
    <source>
        <dbReference type="Proteomes" id="UP000308167"/>
    </source>
</evidence>
<comment type="caution">
    <text evidence="1">The sequence shown here is derived from an EMBL/GenBank/DDBJ whole genome shotgun (WGS) entry which is preliminary data.</text>
</comment>
<dbReference type="EMBL" id="CABFKI010000011">
    <property type="protein sequence ID" value="VTU08849.1"/>
    <property type="molecule type" value="Genomic_DNA"/>
</dbReference>
<sequence length="83" mass="9533">MIALFALPQVQGVEPAELPRLEYQNQPIQTQVVRSTFVQQQQLQRTQGVHPIFQSEKQSQFLPHFATQIFAKHAPIRGSPYFS</sequence>
<evidence type="ECO:0000313" key="1">
    <source>
        <dbReference type="EMBL" id="VTU08849.1"/>
    </source>
</evidence>
<proteinExistence type="predicted"/>
<protein>
    <submittedName>
        <fullName evidence="1">Protein of uncharacterized function (DUF2547)</fullName>
    </submittedName>
</protein>
<accession>A0ABY6TM89</accession>
<dbReference type="Proteomes" id="UP000308167">
    <property type="component" value="Unassembled WGS sequence"/>
</dbReference>
<reference evidence="1 2" key="1">
    <citation type="submission" date="2019-05" db="EMBL/GenBank/DDBJ databases">
        <authorList>
            <consortium name="Pathogen Informatics"/>
        </authorList>
    </citation>
    <scope>NUCLEOTIDE SEQUENCE [LARGE SCALE GENOMIC DNA]</scope>
    <source>
        <strain evidence="1 2">NM319</strain>
    </source>
</reference>
<organism evidence="1 2">
    <name type="scientific">Actinobacillus porcinus</name>
    <dbReference type="NCBI Taxonomy" id="51048"/>
    <lineage>
        <taxon>Bacteria</taxon>
        <taxon>Pseudomonadati</taxon>
        <taxon>Pseudomonadota</taxon>
        <taxon>Gammaproteobacteria</taxon>
        <taxon>Pasteurellales</taxon>
        <taxon>Pasteurellaceae</taxon>
        <taxon>Actinobacillus</taxon>
    </lineage>
</organism>